<evidence type="ECO:0000313" key="1">
    <source>
        <dbReference type="EMBL" id="BBZ43405.1"/>
    </source>
</evidence>
<gene>
    <name evidence="1" type="ORF">MPRM_06860</name>
</gene>
<dbReference type="Proteomes" id="UP000467105">
    <property type="component" value="Chromosome"/>
</dbReference>
<dbReference type="RefSeq" id="WP_085268148.1">
    <property type="nucleotide sequence ID" value="NZ_JACKUX010000032.1"/>
</dbReference>
<organism evidence="1 2">
    <name type="scientific">Mycobacterium parmense</name>
    <dbReference type="NCBI Taxonomy" id="185642"/>
    <lineage>
        <taxon>Bacteria</taxon>
        <taxon>Bacillati</taxon>
        <taxon>Actinomycetota</taxon>
        <taxon>Actinomycetes</taxon>
        <taxon>Mycobacteriales</taxon>
        <taxon>Mycobacteriaceae</taxon>
        <taxon>Mycobacterium</taxon>
        <taxon>Mycobacterium simiae complex</taxon>
    </lineage>
</organism>
<keyword evidence="2" id="KW-1185">Reference proteome</keyword>
<name>A0A7I7YNG1_9MYCO</name>
<evidence type="ECO:0000313" key="2">
    <source>
        <dbReference type="Proteomes" id="UP000467105"/>
    </source>
</evidence>
<protein>
    <submittedName>
        <fullName evidence="1">Uncharacterized protein</fullName>
    </submittedName>
</protein>
<dbReference type="AlphaFoldDB" id="A0A7I7YNG1"/>
<accession>A0A7I7YNG1</accession>
<proteinExistence type="predicted"/>
<dbReference type="EMBL" id="AP022614">
    <property type="protein sequence ID" value="BBZ43405.1"/>
    <property type="molecule type" value="Genomic_DNA"/>
</dbReference>
<reference evidence="1 2" key="1">
    <citation type="journal article" date="2019" name="Emerg. Microbes Infect.">
        <title>Comprehensive subspecies identification of 175 nontuberculous mycobacteria species based on 7547 genomic profiles.</title>
        <authorList>
            <person name="Matsumoto Y."/>
            <person name="Kinjo T."/>
            <person name="Motooka D."/>
            <person name="Nabeya D."/>
            <person name="Jung N."/>
            <person name="Uechi K."/>
            <person name="Horii T."/>
            <person name="Iida T."/>
            <person name="Fujita J."/>
            <person name="Nakamura S."/>
        </authorList>
    </citation>
    <scope>NUCLEOTIDE SEQUENCE [LARGE SCALE GENOMIC DNA]</scope>
    <source>
        <strain evidence="1 2">JCM 14742</strain>
    </source>
</reference>
<sequence>MTCRAGYPPIEPFAGFRRQIYMGGMEQATLREADYEAEDEAQVWVLDRVHRVLAALTEAERAAAERWVEGR</sequence>